<evidence type="ECO:0000313" key="11">
    <source>
        <dbReference type="Proteomes" id="UP000029965"/>
    </source>
</evidence>
<keyword evidence="5 6" id="KW-0539">Nucleus</keyword>
<dbReference type="InterPro" id="IPR020479">
    <property type="entry name" value="HD_metazoa"/>
</dbReference>
<dbReference type="Pfam" id="PF04731">
    <property type="entry name" value="Caudal_act"/>
    <property type="match status" value="1"/>
</dbReference>
<dbReference type="PROSITE" id="PS50071">
    <property type="entry name" value="HOMEOBOX_2"/>
    <property type="match status" value="1"/>
</dbReference>
<dbReference type="RefSeq" id="XP_007990280.1">
    <property type="nucleotide sequence ID" value="XM_007992089.2"/>
</dbReference>
<dbReference type="GO" id="GO:0060711">
    <property type="term" value="P:labyrinthine layer development"/>
    <property type="evidence" value="ECO:0007669"/>
    <property type="project" value="Ensembl"/>
</dbReference>
<dbReference type="STRING" id="60711.ENSCSAP00000007263"/>
<dbReference type="GO" id="GO:0005634">
    <property type="term" value="C:nucleus"/>
    <property type="evidence" value="ECO:0007669"/>
    <property type="project" value="UniProtKB-SubCell"/>
</dbReference>
<dbReference type="SMART" id="SM00389">
    <property type="entry name" value="HOX"/>
    <property type="match status" value="1"/>
</dbReference>
<feature type="region of interest" description="Disordered" evidence="8">
    <location>
        <begin position="120"/>
        <end position="155"/>
    </location>
</feature>
<dbReference type="InterPro" id="IPR006820">
    <property type="entry name" value="Caudal_activation_dom"/>
</dbReference>
<name>A0A0D9RF74_CHLSB</name>
<dbReference type="CTD" id="1046"/>
<dbReference type="SUPFAM" id="SSF46689">
    <property type="entry name" value="Homeodomain-like"/>
    <property type="match status" value="1"/>
</dbReference>
<accession>A0A0D9RF74</accession>
<evidence type="ECO:0000256" key="1">
    <source>
        <dbReference type="ARBA" id="ARBA00004123"/>
    </source>
</evidence>
<reference evidence="10 11" key="1">
    <citation type="submission" date="2014-03" db="EMBL/GenBank/DDBJ databases">
        <authorList>
            <person name="Warren W."/>
            <person name="Wilson R.K."/>
        </authorList>
    </citation>
    <scope>NUCLEOTIDE SEQUENCE</scope>
</reference>
<dbReference type="GO" id="GO:0000122">
    <property type="term" value="P:negative regulation of transcription by RNA polymerase II"/>
    <property type="evidence" value="ECO:0007669"/>
    <property type="project" value="Ensembl"/>
</dbReference>
<dbReference type="AlphaFoldDB" id="A0A0D9RF74"/>
<evidence type="ECO:0000256" key="6">
    <source>
        <dbReference type="PROSITE-ProRule" id="PRU00108"/>
    </source>
</evidence>
<proteinExistence type="inferred from homology"/>
<dbReference type="InterPro" id="IPR000047">
    <property type="entry name" value="HTH_motif"/>
</dbReference>
<dbReference type="KEGG" id="csab:103232188"/>
<keyword evidence="4 6" id="KW-0371">Homeobox</keyword>
<dbReference type="GO" id="GO:0001228">
    <property type="term" value="F:DNA-binding transcription activator activity, RNA polymerase II-specific"/>
    <property type="evidence" value="ECO:0007669"/>
    <property type="project" value="Ensembl"/>
</dbReference>
<dbReference type="Gene3D" id="1.10.10.60">
    <property type="entry name" value="Homeodomain-like"/>
    <property type="match status" value="1"/>
</dbReference>
<evidence type="ECO:0000256" key="8">
    <source>
        <dbReference type="SAM" id="MobiDB-lite"/>
    </source>
</evidence>
<dbReference type="BioGRID-ORCS" id="103232188">
    <property type="hits" value="0 hits in 9 CRISPR screens"/>
</dbReference>
<feature type="domain" description="Homeobox" evidence="9">
    <location>
        <begin position="171"/>
        <end position="231"/>
    </location>
</feature>
<evidence type="ECO:0000256" key="3">
    <source>
        <dbReference type="ARBA" id="ARBA00023125"/>
    </source>
</evidence>
<organism evidence="10 11">
    <name type="scientific">Chlorocebus sabaeus</name>
    <name type="common">Green monkey</name>
    <name type="synonym">Simia sabaea</name>
    <dbReference type="NCBI Taxonomy" id="60711"/>
    <lineage>
        <taxon>Eukaryota</taxon>
        <taxon>Metazoa</taxon>
        <taxon>Chordata</taxon>
        <taxon>Craniata</taxon>
        <taxon>Vertebrata</taxon>
        <taxon>Euteleostomi</taxon>
        <taxon>Mammalia</taxon>
        <taxon>Eutheria</taxon>
        <taxon>Euarchontoglires</taxon>
        <taxon>Primates</taxon>
        <taxon>Haplorrhini</taxon>
        <taxon>Catarrhini</taxon>
        <taxon>Cercopithecidae</taxon>
        <taxon>Cercopithecinae</taxon>
        <taxon>Chlorocebus</taxon>
    </lineage>
</organism>
<keyword evidence="3 6" id="KW-0238">DNA-binding</keyword>
<dbReference type="OrthoDB" id="6159439at2759"/>
<dbReference type="Proteomes" id="UP000029965">
    <property type="component" value="Chromosome X"/>
</dbReference>
<evidence type="ECO:0000259" key="9">
    <source>
        <dbReference type="PROSITE" id="PS50071"/>
    </source>
</evidence>
<gene>
    <name evidence="10" type="primary">CDX4</name>
</gene>
<dbReference type="eggNOG" id="KOG0848">
    <property type="taxonomic scope" value="Eukaryota"/>
</dbReference>
<dbReference type="PANTHER" id="PTHR24332">
    <property type="entry name" value="HOMEOBOX PROTEIN CDX"/>
    <property type="match status" value="1"/>
</dbReference>
<dbReference type="PANTHER" id="PTHR24332:SF15">
    <property type="entry name" value="HOMEOBOX PROTEIN CDX-4"/>
    <property type="match status" value="1"/>
</dbReference>
<dbReference type="GO" id="GO:0030154">
    <property type="term" value="P:cell differentiation"/>
    <property type="evidence" value="ECO:0007669"/>
    <property type="project" value="TreeGrafter"/>
</dbReference>
<feature type="compositionally biased region" description="Low complexity" evidence="8">
    <location>
        <begin position="125"/>
        <end position="136"/>
    </location>
</feature>
<reference evidence="10" key="2">
    <citation type="submission" date="2025-08" db="UniProtKB">
        <authorList>
            <consortium name="Ensembl"/>
        </authorList>
    </citation>
    <scope>IDENTIFICATION</scope>
</reference>
<dbReference type="OMA" id="YPHMPGM"/>
<reference evidence="10" key="3">
    <citation type="submission" date="2025-09" db="UniProtKB">
        <authorList>
            <consortium name="Ensembl"/>
        </authorList>
    </citation>
    <scope>IDENTIFICATION</scope>
</reference>
<dbReference type="GO" id="GO:0009887">
    <property type="term" value="P:animal organ morphogenesis"/>
    <property type="evidence" value="ECO:0007669"/>
    <property type="project" value="TreeGrafter"/>
</dbReference>
<dbReference type="GeneID" id="103232188"/>
<dbReference type="CDD" id="cd00086">
    <property type="entry name" value="homeodomain"/>
    <property type="match status" value="1"/>
</dbReference>
<evidence type="ECO:0000256" key="5">
    <source>
        <dbReference type="ARBA" id="ARBA00023242"/>
    </source>
</evidence>
<comment type="similarity">
    <text evidence="2">Belongs to the Caudal homeobox family.</text>
</comment>
<evidence type="ECO:0000256" key="7">
    <source>
        <dbReference type="RuleBase" id="RU000682"/>
    </source>
</evidence>
<dbReference type="GO" id="GO:0001568">
    <property type="term" value="P:blood vessel development"/>
    <property type="evidence" value="ECO:0007669"/>
    <property type="project" value="Ensembl"/>
</dbReference>
<dbReference type="InterPro" id="IPR009057">
    <property type="entry name" value="Homeodomain-like_sf"/>
</dbReference>
<dbReference type="GO" id="GO:0009948">
    <property type="term" value="P:anterior/posterior axis specification"/>
    <property type="evidence" value="ECO:0007669"/>
    <property type="project" value="TreeGrafter"/>
</dbReference>
<dbReference type="PRINTS" id="PR00024">
    <property type="entry name" value="HOMEOBOX"/>
</dbReference>
<dbReference type="EMBL" id="AQIB01162179">
    <property type="status" value="NOT_ANNOTATED_CDS"/>
    <property type="molecule type" value="Genomic_DNA"/>
</dbReference>
<sequence>MYGSCLLEKETGMYPGTLRIPGGGGTAGTGGTGDGGSPIPASSFAVAPAFSHYMGYPHMPSMDPHRQSLGDWGSPYSPPREDWSVYPGQSSTMGTVPVNDMTSSPAAFCSTDYSNLGPAGGGTSGSSLPGPAGGSLVPTDAGAANASSPSRSRHSPYAWMRKTVQVTGKTRTKEKYRVVYTDHQRLELEKEFHCNTYITIRRKSELAVNLGLSERQVKIWFQNRRAKERKMIKKKISQFENSGGSVQSDSGSISPGERPNTFFTTPSAVRGFQPIEIQQVIVSE</sequence>
<evidence type="ECO:0000256" key="2">
    <source>
        <dbReference type="ARBA" id="ARBA00010341"/>
    </source>
</evidence>
<dbReference type="Ensembl" id="ENSCSAT00000009137.1">
    <property type="protein sequence ID" value="ENSCSAP00000007263.1"/>
    <property type="gene ID" value="ENSCSAG00000011047.1"/>
</dbReference>
<dbReference type="InterPro" id="IPR017970">
    <property type="entry name" value="Homeobox_CS"/>
</dbReference>
<dbReference type="InterPro" id="IPR001356">
    <property type="entry name" value="HD"/>
</dbReference>
<feature type="compositionally biased region" description="Polar residues" evidence="8">
    <location>
        <begin position="238"/>
        <end position="253"/>
    </location>
</feature>
<dbReference type="PROSITE" id="PS00027">
    <property type="entry name" value="HOMEOBOX_1"/>
    <property type="match status" value="1"/>
</dbReference>
<keyword evidence="11" id="KW-1185">Reference proteome</keyword>
<dbReference type="GO" id="GO:0000978">
    <property type="term" value="F:RNA polymerase II cis-regulatory region sequence-specific DNA binding"/>
    <property type="evidence" value="ECO:0007669"/>
    <property type="project" value="Ensembl"/>
</dbReference>
<feature type="DNA-binding region" description="Homeobox" evidence="6">
    <location>
        <begin position="173"/>
        <end position="232"/>
    </location>
</feature>
<dbReference type="GeneTree" id="ENSGT00940000162554"/>
<protein>
    <submittedName>
        <fullName evidence="10">Caudal type homeobox 4</fullName>
    </submittedName>
</protein>
<evidence type="ECO:0000256" key="4">
    <source>
        <dbReference type="ARBA" id="ARBA00023155"/>
    </source>
</evidence>
<comment type="subcellular location">
    <subcellularLocation>
        <location evidence="1 6 7">Nucleus</location>
    </subcellularLocation>
</comment>
<dbReference type="Pfam" id="PF00046">
    <property type="entry name" value="Homeodomain"/>
    <property type="match status" value="1"/>
</dbReference>
<dbReference type="FunFam" id="1.10.10.60:FF:000089">
    <property type="entry name" value="Caudal type homeobox 4"/>
    <property type="match status" value="1"/>
</dbReference>
<dbReference type="InterPro" id="IPR047152">
    <property type="entry name" value="Caudal_homeobox"/>
</dbReference>
<evidence type="ECO:0000313" key="10">
    <source>
        <dbReference type="Ensembl" id="ENSCSAP00000007263.1"/>
    </source>
</evidence>
<feature type="region of interest" description="Disordered" evidence="8">
    <location>
        <begin position="237"/>
        <end position="264"/>
    </location>
</feature>
<dbReference type="PRINTS" id="PR00031">
    <property type="entry name" value="HTHREPRESSR"/>
</dbReference>